<evidence type="ECO:0000256" key="4">
    <source>
        <dbReference type="ARBA" id="ARBA00010617"/>
    </source>
</evidence>
<keyword evidence="8" id="KW-0492">Microsome</keyword>
<dbReference type="EMBL" id="JACSDZ010000010">
    <property type="protein sequence ID" value="KAF7393607.1"/>
    <property type="molecule type" value="Genomic_DNA"/>
</dbReference>
<keyword evidence="15" id="KW-0812">Transmembrane</keyword>
<dbReference type="InterPro" id="IPR036396">
    <property type="entry name" value="Cyt_P450_sf"/>
</dbReference>
<keyword evidence="10 13" id="KW-0408">Iron</keyword>
<feature type="binding site" description="axial binding residue" evidence="13">
    <location>
        <position position="459"/>
    </location>
    <ligand>
        <name>heme</name>
        <dbReference type="ChEBI" id="CHEBI:30413"/>
    </ligand>
    <ligandPart>
        <name>Fe</name>
        <dbReference type="ChEBI" id="CHEBI:18248"/>
    </ligandPart>
</feature>
<keyword evidence="6 13" id="KW-0479">Metal-binding</keyword>
<evidence type="ECO:0000256" key="13">
    <source>
        <dbReference type="PIRSR" id="PIRSR602401-1"/>
    </source>
</evidence>
<dbReference type="GO" id="GO:0020037">
    <property type="term" value="F:heme binding"/>
    <property type="evidence" value="ECO:0007669"/>
    <property type="project" value="InterPro"/>
</dbReference>
<evidence type="ECO:0008006" key="18">
    <source>
        <dbReference type="Google" id="ProtNLM"/>
    </source>
</evidence>
<name>A0A834JSM5_VESGE</name>
<accession>A0A834JSM5</accession>
<evidence type="ECO:0000256" key="14">
    <source>
        <dbReference type="RuleBase" id="RU000461"/>
    </source>
</evidence>
<dbReference type="GO" id="GO:0016705">
    <property type="term" value="F:oxidoreductase activity, acting on paired donors, with incorporation or reduction of molecular oxygen"/>
    <property type="evidence" value="ECO:0007669"/>
    <property type="project" value="InterPro"/>
</dbReference>
<dbReference type="PRINTS" id="PR00385">
    <property type="entry name" value="P450"/>
</dbReference>
<evidence type="ECO:0000313" key="16">
    <source>
        <dbReference type="EMBL" id="KAF7393607.1"/>
    </source>
</evidence>
<evidence type="ECO:0000256" key="11">
    <source>
        <dbReference type="ARBA" id="ARBA00023033"/>
    </source>
</evidence>
<dbReference type="Gene3D" id="1.10.630.10">
    <property type="entry name" value="Cytochrome P450"/>
    <property type="match status" value="1"/>
</dbReference>
<evidence type="ECO:0000256" key="7">
    <source>
        <dbReference type="ARBA" id="ARBA00022824"/>
    </source>
</evidence>
<organism evidence="16 17">
    <name type="scientific">Vespula germanica</name>
    <name type="common">German yellow jacket</name>
    <name type="synonym">Paravespula germanica</name>
    <dbReference type="NCBI Taxonomy" id="30212"/>
    <lineage>
        <taxon>Eukaryota</taxon>
        <taxon>Metazoa</taxon>
        <taxon>Ecdysozoa</taxon>
        <taxon>Arthropoda</taxon>
        <taxon>Hexapoda</taxon>
        <taxon>Insecta</taxon>
        <taxon>Pterygota</taxon>
        <taxon>Neoptera</taxon>
        <taxon>Endopterygota</taxon>
        <taxon>Hymenoptera</taxon>
        <taxon>Apocrita</taxon>
        <taxon>Aculeata</taxon>
        <taxon>Vespoidea</taxon>
        <taxon>Vespidae</taxon>
        <taxon>Vespinae</taxon>
        <taxon>Vespula</taxon>
    </lineage>
</organism>
<evidence type="ECO:0000256" key="9">
    <source>
        <dbReference type="ARBA" id="ARBA00023002"/>
    </source>
</evidence>
<protein>
    <recommendedName>
        <fullName evidence="18">Cytochrome P450</fullName>
    </recommendedName>
</protein>
<evidence type="ECO:0000256" key="10">
    <source>
        <dbReference type="ARBA" id="ARBA00023004"/>
    </source>
</evidence>
<feature type="transmembrane region" description="Helical" evidence="15">
    <location>
        <begin position="6"/>
        <end position="25"/>
    </location>
</feature>
<evidence type="ECO:0000256" key="2">
    <source>
        <dbReference type="ARBA" id="ARBA00004174"/>
    </source>
</evidence>
<dbReference type="SUPFAM" id="SSF48264">
    <property type="entry name" value="Cytochrome P450"/>
    <property type="match status" value="1"/>
</dbReference>
<evidence type="ECO:0000256" key="8">
    <source>
        <dbReference type="ARBA" id="ARBA00022848"/>
    </source>
</evidence>
<keyword evidence="11 14" id="KW-0503">Monooxygenase</keyword>
<dbReference type="PRINTS" id="PR00463">
    <property type="entry name" value="EP450I"/>
</dbReference>
<evidence type="ECO:0000256" key="15">
    <source>
        <dbReference type="SAM" id="Phobius"/>
    </source>
</evidence>
<dbReference type="InterPro" id="IPR050476">
    <property type="entry name" value="Insect_CytP450_Detox"/>
</dbReference>
<sequence length="515" mass="59851">MMMGWILSELFGFMFLIVITIYLYFKLIAFNFWRRKGVPYEEPTFPGGNINDTIFNKKSIGVLFEDLYKKHKSRPYVGIYSFFKPNLIINDPELIRFVMTKEFSSFHDRGMYCNEKIDPLSGHLFLLSGTKWRNLRVRLTPTFTSGKIKHMFETLQENGILLEKFLEKKAHEKNEIDIKEIFAGFFTDIIMSTAFGINCNCLEHPESEFRYWGKKVFEPKPFINTAMIFASKIMELFSIPLNDKGVIKFFLKTFEETVHYRDKHNIQRRDFLNLIMQLMKNGYVKNDEETETDLVKDSSSELKKFSMSEAAAQAFVFYLAGFETTSSTVTFCLYELALNQDIQKKTQEEIDRVLKKHGGISYNAINEMTYLHMVVCETLRKYPPLPILNRICTKDIKLPNSNVVIPEGTAVIIPVLGIHRDSNIYPEPEKFIPERFTEEQIHARHHYAYLPFGEGPRICIGMRFGLIQTKVALMNALAKFVFLPGSKMQRKLDFVAGIITLGTKDGIYLQIQHRS</sequence>
<comment type="caution">
    <text evidence="16">The sequence shown here is derived from an EMBL/GenBank/DDBJ whole genome shotgun (WGS) entry which is preliminary data.</text>
</comment>
<dbReference type="PANTHER" id="PTHR24292">
    <property type="entry name" value="CYTOCHROME P450"/>
    <property type="match status" value="1"/>
</dbReference>
<gene>
    <name evidence="16" type="ORF">HZH68_010426</name>
</gene>
<dbReference type="InterPro" id="IPR002401">
    <property type="entry name" value="Cyt_P450_E_grp-I"/>
</dbReference>
<dbReference type="PROSITE" id="PS00086">
    <property type="entry name" value="CYTOCHROME_P450"/>
    <property type="match status" value="1"/>
</dbReference>
<dbReference type="Proteomes" id="UP000617340">
    <property type="component" value="Unassembled WGS sequence"/>
</dbReference>
<keyword evidence="12 15" id="KW-0472">Membrane</keyword>
<dbReference type="GO" id="GO:0005506">
    <property type="term" value="F:iron ion binding"/>
    <property type="evidence" value="ECO:0007669"/>
    <property type="project" value="InterPro"/>
</dbReference>
<dbReference type="GO" id="GO:0005789">
    <property type="term" value="C:endoplasmic reticulum membrane"/>
    <property type="evidence" value="ECO:0007669"/>
    <property type="project" value="UniProtKB-SubCell"/>
</dbReference>
<dbReference type="AlphaFoldDB" id="A0A834JSM5"/>
<evidence type="ECO:0000256" key="6">
    <source>
        <dbReference type="ARBA" id="ARBA00022723"/>
    </source>
</evidence>
<dbReference type="CDD" id="cd11056">
    <property type="entry name" value="CYP6-like"/>
    <property type="match status" value="1"/>
</dbReference>
<keyword evidence="5 13" id="KW-0349">Heme</keyword>
<evidence type="ECO:0000256" key="3">
    <source>
        <dbReference type="ARBA" id="ARBA00004406"/>
    </source>
</evidence>
<keyword evidence="7" id="KW-0256">Endoplasmic reticulum</keyword>
<proteinExistence type="inferred from homology"/>
<dbReference type="InterPro" id="IPR017972">
    <property type="entry name" value="Cyt_P450_CS"/>
</dbReference>
<comment type="cofactor">
    <cofactor evidence="1 13">
        <name>heme</name>
        <dbReference type="ChEBI" id="CHEBI:30413"/>
    </cofactor>
</comment>
<dbReference type="Pfam" id="PF00067">
    <property type="entry name" value="p450"/>
    <property type="match status" value="1"/>
</dbReference>
<comment type="similarity">
    <text evidence="4 14">Belongs to the cytochrome P450 family.</text>
</comment>
<reference evidence="16" key="1">
    <citation type="journal article" date="2020" name="G3 (Bethesda)">
        <title>High-Quality Assemblies for Three Invasive Social Wasps from the &lt;i&gt;Vespula&lt;/i&gt; Genus.</title>
        <authorList>
            <person name="Harrop T.W.R."/>
            <person name="Guhlin J."/>
            <person name="McLaughlin G.M."/>
            <person name="Permina E."/>
            <person name="Stockwell P."/>
            <person name="Gilligan J."/>
            <person name="Le Lec M.F."/>
            <person name="Gruber M.A.M."/>
            <person name="Quinn O."/>
            <person name="Lovegrove M."/>
            <person name="Duncan E.J."/>
            <person name="Remnant E.J."/>
            <person name="Van Eeckhoven J."/>
            <person name="Graham B."/>
            <person name="Knapp R.A."/>
            <person name="Langford K.W."/>
            <person name="Kronenberg Z."/>
            <person name="Press M.O."/>
            <person name="Eacker S.M."/>
            <person name="Wilson-Rankin E.E."/>
            <person name="Purcell J."/>
            <person name="Lester P.J."/>
            <person name="Dearden P.K."/>
        </authorList>
    </citation>
    <scope>NUCLEOTIDE SEQUENCE</scope>
    <source>
        <strain evidence="16">Linc-1</strain>
    </source>
</reference>
<comment type="subcellular location">
    <subcellularLocation>
        <location evidence="3">Endoplasmic reticulum membrane</location>
        <topology evidence="3">Peripheral membrane protein</topology>
    </subcellularLocation>
    <subcellularLocation>
        <location evidence="2">Microsome membrane</location>
        <topology evidence="2">Peripheral membrane protein</topology>
    </subcellularLocation>
</comment>
<evidence type="ECO:0000256" key="5">
    <source>
        <dbReference type="ARBA" id="ARBA00022617"/>
    </source>
</evidence>
<evidence type="ECO:0000256" key="12">
    <source>
        <dbReference type="ARBA" id="ARBA00023136"/>
    </source>
</evidence>
<dbReference type="FunFam" id="1.10.630.10:FF:000042">
    <property type="entry name" value="Cytochrome P450"/>
    <property type="match status" value="1"/>
</dbReference>
<dbReference type="InterPro" id="IPR001128">
    <property type="entry name" value="Cyt_P450"/>
</dbReference>
<keyword evidence="17" id="KW-1185">Reference proteome</keyword>
<keyword evidence="9 14" id="KW-0560">Oxidoreductase</keyword>
<dbReference type="GO" id="GO:0004497">
    <property type="term" value="F:monooxygenase activity"/>
    <property type="evidence" value="ECO:0007669"/>
    <property type="project" value="UniProtKB-KW"/>
</dbReference>
<dbReference type="PANTHER" id="PTHR24292:SF100">
    <property type="entry name" value="CYTOCHROME P450 6A16, ISOFORM B-RELATED"/>
    <property type="match status" value="1"/>
</dbReference>
<evidence type="ECO:0000313" key="17">
    <source>
        <dbReference type="Proteomes" id="UP000617340"/>
    </source>
</evidence>
<keyword evidence="15" id="KW-1133">Transmembrane helix</keyword>
<evidence type="ECO:0000256" key="1">
    <source>
        <dbReference type="ARBA" id="ARBA00001971"/>
    </source>
</evidence>